<dbReference type="EMBL" id="JAMKFB020000025">
    <property type="protein sequence ID" value="KAL0154748.1"/>
    <property type="molecule type" value="Genomic_DNA"/>
</dbReference>
<dbReference type="InterPro" id="IPR013783">
    <property type="entry name" value="Ig-like_fold"/>
</dbReference>
<dbReference type="CDD" id="cd00063">
    <property type="entry name" value="FN3"/>
    <property type="match status" value="1"/>
</dbReference>
<dbReference type="Gene3D" id="2.60.40.10">
    <property type="entry name" value="Immunoglobulins"/>
    <property type="match status" value="1"/>
</dbReference>
<evidence type="ECO:0000313" key="5">
    <source>
        <dbReference type="Proteomes" id="UP001529510"/>
    </source>
</evidence>
<dbReference type="InterPro" id="IPR003961">
    <property type="entry name" value="FN3_dom"/>
</dbReference>
<protein>
    <recommendedName>
        <fullName evidence="3">Fibronectin type-III domain-containing protein</fullName>
    </recommendedName>
</protein>
<evidence type="ECO:0000256" key="2">
    <source>
        <dbReference type="ARBA" id="ARBA00025789"/>
    </source>
</evidence>
<dbReference type="InterPro" id="IPR036116">
    <property type="entry name" value="FN3_sf"/>
</dbReference>
<dbReference type="PANTHER" id="PTHR46708">
    <property type="entry name" value="TENASCIN"/>
    <property type="match status" value="1"/>
</dbReference>
<reference evidence="4 5" key="1">
    <citation type="submission" date="2024-05" db="EMBL/GenBank/DDBJ databases">
        <title>Genome sequencing and assembly of Indian major carp, Cirrhinus mrigala (Hamilton, 1822).</title>
        <authorList>
            <person name="Mohindra V."/>
            <person name="Chowdhury L.M."/>
            <person name="Lal K."/>
            <person name="Jena J.K."/>
        </authorList>
    </citation>
    <scope>NUCLEOTIDE SEQUENCE [LARGE SCALE GENOMIC DNA]</scope>
    <source>
        <strain evidence="4">CM1030</strain>
        <tissue evidence="4">Blood</tissue>
    </source>
</reference>
<dbReference type="PROSITE" id="PS50853">
    <property type="entry name" value="FN3"/>
    <property type="match status" value="1"/>
</dbReference>
<dbReference type="PANTHER" id="PTHR46708:SF11">
    <property type="entry name" value="RECEPTOR-TYPE TYROSINE-PROTEIN PHOSPHATASE ETA-LIKE"/>
    <property type="match status" value="1"/>
</dbReference>
<dbReference type="AlphaFoldDB" id="A0ABD0MXN0"/>
<sequence length="82" mass="9205">PDVIMNIRANDITTSSVLLSWAKPNGQSSHYRIEYEAKNETTENTSIKINDLIPGTQYTFRVFAVAADHVTEGRSDQISLYT</sequence>
<dbReference type="SUPFAM" id="SSF49265">
    <property type="entry name" value="Fibronectin type III"/>
    <property type="match status" value="1"/>
</dbReference>
<proteinExistence type="inferred from homology"/>
<name>A0ABD0MXN0_CIRMR</name>
<dbReference type="PRINTS" id="PR00014">
    <property type="entry name" value="FNTYPEIII"/>
</dbReference>
<evidence type="ECO:0000256" key="1">
    <source>
        <dbReference type="ARBA" id="ARBA00022737"/>
    </source>
</evidence>
<gene>
    <name evidence="4" type="ORF">M9458_049011</name>
</gene>
<accession>A0ABD0MXN0</accession>
<dbReference type="Pfam" id="PF00041">
    <property type="entry name" value="fn3"/>
    <property type="match status" value="1"/>
</dbReference>
<dbReference type="FunFam" id="2.60.40.10:FF:000362">
    <property type="entry name" value="Receptor-type tyrosine-protein phosphatase eta"/>
    <property type="match status" value="1"/>
</dbReference>
<comment type="similarity">
    <text evidence="2">Belongs to the protein-tyrosine phosphatase family. Receptor class 3 subfamily.</text>
</comment>
<dbReference type="SMART" id="SM00060">
    <property type="entry name" value="FN3"/>
    <property type="match status" value="1"/>
</dbReference>
<feature type="non-terminal residue" evidence="4">
    <location>
        <position position="1"/>
    </location>
</feature>
<keyword evidence="5" id="KW-1185">Reference proteome</keyword>
<dbReference type="Proteomes" id="UP001529510">
    <property type="component" value="Unassembled WGS sequence"/>
</dbReference>
<comment type="caution">
    <text evidence="4">The sequence shown here is derived from an EMBL/GenBank/DDBJ whole genome shotgun (WGS) entry which is preliminary data.</text>
</comment>
<keyword evidence="1" id="KW-0677">Repeat</keyword>
<feature type="domain" description="Fibronectin type-III" evidence="3">
    <location>
        <begin position="3"/>
        <end position="82"/>
    </location>
</feature>
<evidence type="ECO:0000313" key="4">
    <source>
        <dbReference type="EMBL" id="KAL0154748.1"/>
    </source>
</evidence>
<dbReference type="InterPro" id="IPR050991">
    <property type="entry name" value="ECM_Regulatory_Proteins"/>
</dbReference>
<feature type="non-terminal residue" evidence="4">
    <location>
        <position position="82"/>
    </location>
</feature>
<evidence type="ECO:0000259" key="3">
    <source>
        <dbReference type="PROSITE" id="PS50853"/>
    </source>
</evidence>
<organism evidence="4 5">
    <name type="scientific">Cirrhinus mrigala</name>
    <name type="common">Mrigala</name>
    <dbReference type="NCBI Taxonomy" id="683832"/>
    <lineage>
        <taxon>Eukaryota</taxon>
        <taxon>Metazoa</taxon>
        <taxon>Chordata</taxon>
        <taxon>Craniata</taxon>
        <taxon>Vertebrata</taxon>
        <taxon>Euteleostomi</taxon>
        <taxon>Actinopterygii</taxon>
        <taxon>Neopterygii</taxon>
        <taxon>Teleostei</taxon>
        <taxon>Ostariophysi</taxon>
        <taxon>Cypriniformes</taxon>
        <taxon>Cyprinidae</taxon>
        <taxon>Labeoninae</taxon>
        <taxon>Labeonini</taxon>
        <taxon>Cirrhinus</taxon>
    </lineage>
</organism>